<keyword evidence="2" id="KW-1185">Reference proteome</keyword>
<protein>
    <submittedName>
        <fullName evidence="1">Uncharacterized protein</fullName>
    </submittedName>
</protein>
<proteinExistence type="predicted"/>
<gene>
    <name evidence="1" type="ORF">FBEOM_1158</name>
</gene>
<evidence type="ECO:0000313" key="2">
    <source>
        <dbReference type="Proteomes" id="UP000730481"/>
    </source>
</evidence>
<sequence>MSSGTIQPSDMHLDMEPVEAIIDEQPVRWFTRNCIPPKDPPPGEPSPCTWRCSKCKKDWNISITSRCLTCQSTEKLQSKRDETDTPTSAPRRRSVVRRVYPTIGDFDFEFWAIHNDWRRFRSAYGKNPQKWERRIKRNFDRVSSTQRRVMRSKLEVKTRSQCHTERFEASKKEASRVTNGTLHPTKYGEGGVKLPLCELLPEFDQEIIIPEDVVSER</sequence>
<dbReference type="EMBL" id="PVQB02000037">
    <property type="protein sequence ID" value="KAF4344872.1"/>
    <property type="molecule type" value="Genomic_DNA"/>
</dbReference>
<evidence type="ECO:0000313" key="1">
    <source>
        <dbReference type="EMBL" id="KAF4344872.1"/>
    </source>
</evidence>
<dbReference type="AlphaFoldDB" id="A0A9P5AW90"/>
<organism evidence="1 2">
    <name type="scientific">Fusarium beomiforme</name>
    <dbReference type="NCBI Taxonomy" id="44412"/>
    <lineage>
        <taxon>Eukaryota</taxon>
        <taxon>Fungi</taxon>
        <taxon>Dikarya</taxon>
        <taxon>Ascomycota</taxon>
        <taxon>Pezizomycotina</taxon>
        <taxon>Sordariomycetes</taxon>
        <taxon>Hypocreomycetidae</taxon>
        <taxon>Hypocreales</taxon>
        <taxon>Nectriaceae</taxon>
        <taxon>Fusarium</taxon>
        <taxon>Fusarium burgessii species complex</taxon>
    </lineage>
</organism>
<reference evidence="1" key="2">
    <citation type="submission" date="2020-02" db="EMBL/GenBank/DDBJ databases">
        <title>Identification and distribution of gene clusters putatively required for synthesis of sphingolipid metabolism inhibitors in phylogenetically diverse species of the filamentous fungus Fusarium.</title>
        <authorList>
            <person name="Kim H.-S."/>
            <person name="Busman M."/>
            <person name="Brown D.W."/>
            <person name="Divon H."/>
            <person name="Uhlig S."/>
            <person name="Proctor R.H."/>
        </authorList>
    </citation>
    <scope>NUCLEOTIDE SEQUENCE</scope>
    <source>
        <strain evidence="1">NRRL 25174</strain>
    </source>
</reference>
<name>A0A9P5AW90_9HYPO</name>
<comment type="caution">
    <text evidence="1">The sequence shown here is derived from an EMBL/GenBank/DDBJ whole genome shotgun (WGS) entry which is preliminary data.</text>
</comment>
<dbReference type="Proteomes" id="UP000730481">
    <property type="component" value="Unassembled WGS sequence"/>
</dbReference>
<accession>A0A9P5AW90</accession>
<dbReference type="OrthoDB" id="5396104at2759"/>
<reference evidence="1" key="1">
    <citation type="journal article" date="2017" name="Mycologia">
        <title>Fusarium algeriense, sp. nov., a novel toxigenic crown rot pathogen of durum wheat from Algeria is nested in the Fusarium burgessii species complex.</title>
        <authorList>
            <person name="Laraba I."/>
            <person name="Keddad A."/>
            <person name="Boureghda H."/>
            <person name="Abdallah N."/>
            <person name="Vaughan M.M."/>
            <person name="Proctor R.H."/>
            <person name="Busman M."/>
            <person name="O'Donnell K."/>
        </authorList>
    </citation>
    <scope>NUCLEOTIDE SEQUENCE</scope>
    <source>
        <strain evidence="1">NRRL 25174</strain>
    </source>
</reference>